<evidence type="ECO:0000259" key="1">
    <source>
        <dbReference type="Pfam" id="PF13466"/>
    </source>
</evidence>
<gene>
    <name evidence="2" type="ORF">SAMN05660976_06487</name>
</gene>
<dbReference type="AlphaFoldDB" id="A0A1H8CQ18"/>
<dbReference type="SUPFAM" id="SSF52091">
    <property type="entry name" value="SpoIIaa-like"/>
    <property type="match status" value="1"/>
</dbReference>
<organism evidence="2 3">
    <name type="scientific">Nonomuraea pusilla</name>
    <dbReference type="NCBI Taxonomy" id="46177"/>
    <lineage>
        <taxon>Bacteria</taxon>
        <taxon>Bacillati</taxon>
        <taxon>Actinomycetota</taxon>
        <taxon>Actinomycetes</taxon>
        <taxon>Streptosporangiales</taxon>
        <taxon>Streptosporangiaceae</taxon>
        <taxon>Nonomuraea</taxon>
    </lineage>
</organism>
<dbReference type="CDD" id="cd07043">
    <property type="entry name" value="STAS_anti-anti-sigma_factors"/>
    <property type="match status" value="1"/>
</dbReference>
<accession>A0A1H8CQ18</accession>
<evidence type="ECO:0000313" key="2">
    <source>
        <dbReference type="EMBL" id="SEM96999.1"/>
    </source>
</evidence>
<dbReference type="InterPro" id="IPR036513">
    <property type="entry name" value="STAS_dom_sf"/>
</dbReference>
<dbReference type="InterPro" id="IPR058548">
    <property type="entry name" value="MlaB-like_STAS"/>
</dbReference>
<protein>
    <submittedName>
        <fullName evidence="2">STAS domain-containing protein</fullName>
    </submittedName>
</protein>
<dbReference type="Pfam" id="PF13466">
    <property type="entry name" value="STAS_2"/>
    <property type="match status" value="1"/>
</dbReference>
<feature type="domain" description="MlaB-like STAS" evidence="1">
    <location>
        <begin position="34"/>
        <end position="110"/>
    </location>
</feature>
<dbReference type="Proteomes" id="UP000198953">
    <property type="component" value="Unassembled WGS sequence"/>
</dbReference>
<sequence>MGGAKALNGDQERLLYQDKQLKIVMRFAPQAPAVALVGEVDATNSAALARTLAGLRESGCPLDVDTGELTFVDLSGMRVLALPALPAAERWIRLLNVTPFQQRMLRMMGWFYEPHPADRP</sequence>
<keyword evidence="3" id="KW-1185">Reference proteome</keyword>
<evidence type="ECO:0000313" key="3">
    <source>
        <dbReference type="Proteomes" id="UP000198953"/>
    </source>
</evidence>
<dbReference type="EMBL" id="FOBF01000020">
    <property type="protein sequence ID" value="SEM96999.1"/>
    <property type="molecule type" value="Genomic_DNA"/>
</dbReference>
<proteinExistence type="predicted"/>
<name>A0A1H8CQ18_9ACTN</name>
<dbReference type="STRING" id="46177.SAMN05660976_06487"/>
<reference evidence="2 3" key="1">
    <citation type="submission" date="2016-10" db="EMBL/GenBank/DDBJ databases">
        <authorList>
            <person name="de Groot N.N."/>
        </authorList>
    </citation>
    <scope>NUCLEOTIDE SEQUENCE [LARGE SCALE GENOMIC DNA]</scope>
    <source>
        <strain evidence="2 3">DSM 43357</strain>
    </source>
</reference>
<dbReference type="Gene3D" id="3.30.750.24">
    <property type="entry name" value="STAS domain"/>
    <property type="match status" value="1"/>
</dbReference>